<evidence type="ECO:0000313" key="2">
    <source>
        <dbReference type="Proteomes" id="UP000001471"/>
    </source>
</evidence>
<dbReference type="EMBL" id="DS231615">
    <property type="protein sequence ID" value="EDU39654.1"/>
    <property type="molecule type" value="Genomic_DNA"/>
</dbReference>
<dbReference type="InParanoid" id="B2VWX9"/>
<dbReference type="HOGENOM" id="CLU_3015270_0_0_1"/>
<dbReference type="AlphaFoldDB" id="B2VWX9"/>
<organism evidence="1 2">
    <name type="scientific">Pyrenophora tritici-repentis (strain Pt-1C-BFP)</name>
    <name type="common">Wheat tan spot fungus</name>
    <name type="synonym">Drechslera tritici-repentis</name>
    <dbReference type="NCBI Taxonomy" id="426418"/>
    <lineage>
        <taxon>Eukaryota</taxon>
        <taxon>Fungi</taxon>
        <taxon>Dikarya</taxon>
        <taxon>Ascomycota</taxon>
        <taxon>Pezizomycotina</taxon>
        <taxon>Dothideomycetes</taxon>
        <taxon>Pleosporomycetidae</taxon>
        <taxon>Pleosporales</taxon>
        <taxon>Pleosporineae</taxon>
        <taxon>Pleosporaceae</taxon>
        <taxon>Pyrenophora</taxon>
    </lineage>
</organism>
<proteinExistence type="predicted"/>
<protein>
    <submittedName>
        <fullName evidence="1">Uncharacterized protein</fullName>
    </submittedName>
</protein>
<reference evidence="2" key="1">
    <citation type="journal article" date="2013" name="G3 (Bethesda)">
        <title>Comparative genomics of a plant-pathogenic fungus, Pyrenophora tritici-repentis, reveals transduplication and the impact of repeat elements on pathogenicity and population divergence.</title>
        <authorList>
            <person name="Manning V.A."/>
            <person name="Pandelova I."/>
            <person name="Dhillon B."/>
            <person name="Wilhelm L.J."/>
            <person name="Goodwin S.B."/>
            <person name="Berlin A.M."/>
            <person name="Figueroa M."/>
            <person name="Freitag M."/>
            <person name="Hane J.K."/>
            <person name="Henrissat B."/>
            <person name="Holman W.H."/>
            <person name="Kodira C.D."/>
            <person name="Martin J."/>
            <person name="Oliver R.P."/>
            <person name="Robbertse B."/>
            <person name="Schackwitz W."/>
            <person name="Schwartz D.C."/>
            <person name="Spatafora J.W."/>
            <person name="Turgeon B.G."/>
            <person name="Yandava C."/>
            <person name="Young S."/>
            <person name="Zhou S."/>
            <person name="Zeng Q."/>
            <person name="Grigoriev I.V."/>
            <person name="Ma L.-J."/>
            <person name="Ciuffetti L.M."/>
        </authorList>
    </citation>
    <scope>NUCLEOTIDE SEQUENCE [LARGE SCALE GENOMIC DNA]</scope>
    <source>
        <strain evidence="2">Pt-1C-BFP</strain>
    </source>
</reference>
<evidence type="ECO:0000313" key="1">
    <source>
        <dbReference type="EMBL" id="EDU39654.1"/>
    </source>
</evidence>
<accession>B2VWX9</accession>
<name>B2VWX9_PYRTR</name>
<gene>
    <name evidence="1" type="ORF">PTRG_00216</name>
</gene>
<dbReference type="Proteomes" id="UP000001471">
    <property type="component" value="Unassembled WGS sequence"/>
</dbReference>
<sequence>MSSAIHEKILLMKIYVRRYLLTRRGIRSRNDTFTLNHGFTFKEAVPVVYTTSLVGA</sequence>